<keyword evidence="1" id="KW-0472">Membrane</keyword>
<dbReference type="PANTHER" id="PTHR30336:SF20">
    <property type="entry name" value="DUF218 DOMAIN-CONTAINING PROTEIN"/>
    <property type="match status" value="1"/>
</dbReference>
<organism evidence="3 4">
    <name type="scientific">Bacillus thermotolerans</name>
    <name type="common">Quasibacillus thermotolerans</name>
    <dbReference type="NCBI Taxonomy" id="1221996"/>
    <lineage>
        <taxon>Bacteria</taxon>
        <taxon>Bacillati</taxon>
        <taxon>Bacillota</taxon>
        <taxon>Bacilli</taxon>
        <taxon>Bacillales</taxon>
        <taxon>Bacillaceae</taxon>
        <taxon>Bacillus</taxon>
    </lineage>
</organism>
<dbReference type="OrthoDB" id="9782395at2"/>
<dbReference type="AlphaFoldDB" id="A0A0F5I5T4"/>
<reference evidence="3" key="1">
    <citation type="submission" date="2015-02" db="EMBL/GenBank/DDBJ databases">
        <title>Genome Assembly of Bacillaceae bacterium MTCC 8252.</title>
        <authorList>
            <person name="Verma A."/>
            <person name="Khatri I."/>
            <person name="Mual P."/>
            <person name="Subramanian S."/>
            <person name="Krishnamurthi S."/>
        </authorList>
    </citation>
    <scope>NUCLEOTIDE SEQUENCE [LARGE SCALE GENOMIC DNA]</scope>
    <source>
        <strain evidence="3">MTCC 8252</strain>
    </source>
</reference>
<proteinExistence type="predicted"/>
<dbReference type="Pfam" id="PF02698">
    <property type="entry name" value="DUF218"/>
    <property type="match status" value="1"/>
</dbReference>
<dbReference type="PANTHER" id="PTHR30336">
    <property type="entry name" value="INNER MEMBRANE PROTEIN, PROBABLE PERMEASE"/>
    <property type="match status" value="1"/>
</dbReference>
<evidence type="ECO:0000313" key="4">
    <source>
        <dbReference type="Proteomes" id="UP000031563"/>
    </source>
</evidence>
<dbReference type="EMBL" id="JWIR02000025">
    <property type="protein sequence ID" value="KKB40901.1"/>
    <property type="molecule type" value="Genomic_DNA"/>
</dbReference>
<evidence type="ECO:0000259" key="2">
    <source>
        <dbReference type="Pfam" id="PF02698"/>
    </source>
</evidence>
<dbReference type="Gene3D" id="3.40.50.620">
    <property type="entry name" value="HUPs"/>
    <property type="match status" value="1"/>
</dbReference>
<feature type="transmembrane region" description="Helical" evidence="1">
    <location>
        <begin position="7"/>
        <end position="26"/>
    </location>
</feature>
<name>A0A0F5I5T4_BACTR</name>
<keyword evidence="1" id="KW-1133">Transmembrane helix</keyword>
<comment type="caution">
    <text evidence="3">The sequence shown here is derived from an EMBL/GenBank/DDBJ whole genome shotgun (WGS) entry which is preliminary data.</text>
</comment>
<evidence type="ECO:0000313" key="3">
    <source>
        <dbReference type="EMBL" id="KKB40901.1"/>
    </source>
</evidence>
<dbReference type="STRING" id="1221996.QY95_00964"/>
<accession>A0A0F5I5T4</accession>
<protein>
    <recommendedName>
        <fullName evidence="2">DUF218 domain-containing protein</fullName>
    </recommendedName>
</protein>
<dbReference type="InterPro" id="IPR014729">
    <property type="entry name" value="Rossmann-like_a/b/a_fold"/>
</dbReference>
<evidence type="ECO:0000256" key="1">
    <source>
        <dbReference type="SAM" id="Phobius"/>
    </source>
</evidence>
<dbReference type="RefSeq" id="WP_052725856.1">
    <property type="nucleotide sequence ID" value="NZ_JWIR02000025.1"/>
</dbReference>
<gene>
    <name evidence="3" type="ORF">QY95_00964</name>
</gene>
<keyword evidence="1" id="KW-0812">Transmembrane</keyword>
<dbReference type="Proteomes" id="UP000031563">
    <property type="component" value="Unassembled WGS sequence"/>
</dbReference>
<dbReference type="InterPro" id="IPR003848">
    <property type="entry name" value="DUF218"/>
</dbReference>
<dbReference type="InterPro" id="IPR051599">
    <property type="entry name" value="Cell_Envelope_Assoc"/>
</dbReference>
<sequence>MFKIVKYGLIIIAVFIIFFPAIRSILVVNEKPEVVDVIIVLSGEAGRLEKAAELYHADYADRVMLSLATEKGTTPEEAVEFGISEKHLILEKKATSTYTNALYTKEKIEEYNINSAIVVSSDYHMQRVELVFDRVYSDSGIKLIYVASPPNEHTKDRTPHNILFIAKEFIKLVGYWLGLYKFIDL</sequence>
<feature type="domain" description="DUF218" evidence="2">
    <location>
        <begin position="36"/>
        <end position="148"/>
    </location>
</feature>
<dbReference type="CDD" id="cd06259">
    <property type="entry name" value="YdcF-like"/>
    <property type="match status" value="1"/>
</dbReference>
<keyword evidence="4" id="KW-1185">Reference proteome</keyword>
<dbReference type="GO" id="GO:0005886">
    <property type="term" value="C:plasma membrane"/>
    <property type="evidence" value="ECO:0007669"/>
    <property type="project" value="TreeGrafter"/>
</dbReference>